<evidence type="ECO:0000313" key="2">
    <source>
        <dbReference type="EMBL" id="MBU3061331.1"/>
    </source>
</evidence>
<sequence>MRFVKTGVLAIALTGASIIGAGAAHADQSITVSANMLHCATTAGINASTLTHAKVGDKITVSDATYSQLKAHSCL</sequence>
<reference evidence="2 3" key="1">
    <citation type="submission" date="2021-06" db="EMBL/GenBank/DDBJ databases">
        <title>Actinomycetes sequencing.</title>
        <authorList>
            <person name="Shan Q."/>
        </authorList>
    </citation>
    <scope>NUCLEOTIDE SEQUENCE [LARGE SCALE GENOMIC DNA]</scope>
    <source>
        <strain evidence="2 3">NEAU-G5</strain>
    </source>
</reference>
<organism evidence="2 3">
    <name type="scientific">Nocardia albiluteola</name>
    <dbReference type="NCBI Taxonomy" id="2842303"/>
    <lineage>
        <taxon>Bacteria</taxon>
        <taxon>Bacillati</taxon>
        <taxon>Actinomycetota</taxon>
        <taxon>Actinomycetes</taxon>
        <taxon>Mycobacteriales</taxon>
        <taxon>Nocardiaceae</taxon>
        <taxon>Nocardia</taxon>
    </lineage>
</organism>
<keyword evidence="3" id="KW-1185">Reference proteome</keyword>
<feature type="signal peptide" evidence="1">
    <location>
        <begin position="1"/>
        <end position="26"/>
    </location>
</feature>
<dbReference type="Proteomes" id="UP000733379">
    <property type="component" value="Unassembled WGS sequence"/>
</dbReference>
<evidence type="ECO:0000256" key="1">
    <source>
        <dbReference type="SAM" id="SignalP"/>
    </source>
</evidence>
<proteinExistence type="predicted"/>
<gene>
    <name evidence="2" type="ORF">KO481_07325</name>
</gene>
<protein>
    <submittedName>
        <fullName evidence="2">Uncharacterized protein</fullName>
    </submittedName>
</protein>
<accession>A0ABS6AVS2</accession>
<dbReference type="RefSeq" id="WP_215916224.1">
    <property type="nucleotide sequence ID" value="NZ_JAHKNI010000002.1"/>
</dbReference>
<feature type="chain" id="PRO_5046229285" evidence="1">
    <location>
        <begin position="27"/>
        <end position="75"/>
    </location>
</feature>
<comment type="caution">
    <text evidence="2">The sequence shown here is derived from an EMBL/GenBank/DDBJ whole genome shotgun (WGS) entry which is preliminary data.</text>
</comment>
<keyword evidence="1" id="KW-0732">Signal</keyword>
<evidence type="ECO:0000313" key="3">
    <source>
        <dbReference type="Proteomes" id="UP000733379"/>
    </source>
</evidence>
<name>A0ABS6AVS2_9NOCA</name>
<dbReference type="EMBL" id="JAHKNI010000002">
    <property type="protein sequence ID" value="MBU3061331.1"/>
    <property type="molecule type" value="Genomic_DNA"/>
</dbReference>